<sequence length="49" mass="5596">MGESLKGEWEIMVLVMNAKALVRVGYVSNDEVGETLIYPPDHFRVWAIM</sequence>
<comment type="caution">
    <text evidence="1">The sequence shown here is derived from an EMBL/GenBank/DDBJ whole genome shotgun (WGS) entry which is preliminary data.</text>
</comment>
<dbReference type="AlphaFoldDB" id="A0A835CGP7"/>
<proteinExistence type="predicted"/>
<organism evidence="1 2">
    <name type="scientific">Senna tora</name>
    <dbReference type="NCBI Taxonomy" id="362788"/>
    <lineage>
        <taxon>Eukaryota</taxon>
        <taxon>Viridiplantae</taxon>
        <taxon>Streptophyta</taxon>
        <taxon>Embryophyta</taxon>
        <taxon>Tracheophyta</taxon>
        <taxon>Spermatophyta</taxon>
        <taxon>Magnoliopsida</taxon>
        <taxon>eudicotyledons</taxon>
        <taxon>Gunneridae</taxon>
        <taxon>Pentapetalae</taxon>
        <taxon>rosids</taxon>
        <taxon>fabids</taxon>
        <taxon>Fabales</taxon>
        <taxon>Fabaceae</taxon>
        <taxon>Caesalpinioideae</taxon>
        <taxon>Cassia clade</taxon>
        <taxon>Senna</taxon>
    </lineage>
</organism>
<dbReference type="EMBL" id="JAAIUW010000003">
    <property type="protein sequence ID" value="KAF7839685.1"/>
    <property type="molecule type" value="Genomic_DNA"/>
</dbReference>
<evidence type="ECO:0000313" key="2">
    <source>
        <dbReference type="Proteomes" id="UP000634136"/>
    </source>
</evidence>
<gene>
    <name evidence="1" type="ORF">G2W53_008167</name>
</gene>
<reference evidence="1" key="1">
    <citation type="submission" date="2020-09" db="EMBL/GenBank/DDBJ databases">
        <title>Genome-Enabled Discovery of Anthraquinone Biosynthesis in Senna tora.</title>
        <authorList>
            <person name="Kang S.-H."/>
            <person name="Pandey R.P."/>
            <person name="Lee C.-M."/>
            <person name="Sim J.-S."/>
            <person name="Jeong J.-T."/>
            <person name="Choi B.-S."/>
            <person name="Jung M."/>
            <person name="Ginzburg D."/>
            <person name="Zhao K."/>
            <person name="Won S.Y."/>
            <person name="Oh T.-J."/>
            <person name="Yu Y."/>
            <person name="Kim N.-H."/>
            <person name="Lee O.R."/>
            <person name="Lee T.-H."/>
            <person name="Bashyal P."/>
            <person name="Kim T.-S."/>
            <person name="Lee W.-H."/>
            <person name="Kawkins C."/>
            <person name="Kim C.-K."/>
            <person name="Kim J.S."/>
            <person name="Ahn B.O."/>
            <person name="Rhee S.Y."/>
            <person name="Sohng J.K."/>
        </authorList>
    </citation>
    <scope>NUCLEOTIDE SEQUENCE</scope>
    <source>
        <tissue evidence="1">Leaf</tissue>
    </source>
</reference>
<name>A0A835CGP7_9FABA</name>
<protein>
    <submittedName>
        <fullName evidence="1">Uncharacterized protein</fullName>
    </submittedName>
</protein>
<evidence type="ECO:0000313" key="1">
    <source>
        <dbReference type="EMBL" id="KAF7839685.1"/>
    </source>
</evidence>
<dbReference type="Proteomes" id="UP000634136">
    <property type="component" value="Unassembled WGS sequence"/>
</dbReference>
<accession>A0A835CGP7</accession>
<keyword evidence="2" id="KW-1185">Reference proteome</keyword>